<evidence type="ECO:0000256" key="4">
    <source>
        <dbReference type="ARBA" id="ARBA00022729"/>
    </source>
</evidence>
<dbReference type="Gene3D" id="3.80.10.10">
    <property type="entry name" value="Ribonuclease Inhibitor"/>
    <property type="match status" value="1"/>
</dbReference>
<evidence type="ECO:0000256" key="8">
    <source>
        <dbReference type="SAM" id="SignalP"/>
    </source>
</evidence>
<dbReference type="InterPro" id="IPR001611">
    <property type="entry name" value="Leu-rich_rpt"/>
</dbReference>
<evidence type="ECO:0000256" key="6">
    <source>
        <dbReference type="ARBA" id="ARBA00023136"/>
    </source>
</evidence>
<evidence type="ECO:0000256" key="3">
    <source>
        <dbReference type="ARBA" id="ARBA00022614"/>
    </source>
</evidence>
<sequence length="301" mass="32916">MRAATCLLLCLFLSVVDGAVQLARQGRAVQDQAKLRQPLPPRLLAAGRRLLHQLLPAAIGDLPYLQTLTFRKLTNVTGPVQPAIAKLNHLKSLRLDHLNLTGSVPVWLSTLKNLTYLDLSFNSLTGSIPGQLADLPNLDALHLDRNGLTGPIPDSFGRFGGKFPSLFLSHNRLSGQIPASMANYNTDFSIDLSRNQLQGDASVLFGAEKSVLFVDISRNLFEFDFSKIAVFPPNMTNLDVNHNRIYGSIPAAMAELDLQFLNVSYNRLCGEIPTGGKLQGFDSSAYFHNRCLCGAPLDSCK</sequence>
<keyword evidence="7" id="KW-0325">Glycoprotein</keyword>
<keyword evidence="4 8" id="KW-0732">Signal</keyword>
<evidence type="ECO:0000313" key="9">
    <source>
        <dbReference type="EMBL" id="CAL1372430.1"/>
    </source>
</evidence>
<organism evidence="9 10">
    <name type="scientific">Linum trigynum</name>
    <dbReference type="NCBI Taxonomy" id="586398"/>
    <lineage>
        <taxon>Eukaryota</taxon>
        <taxon>Viridiplantae</taxon>
        <taxon>Streptophyta</taxon>
        <taxon>Embryophyta</taxon>
        <taxon>Tracheophyta</taxon>
        <taxon>Spermatophyta</taxon>
        <taxon>Magnoliopsida</taxon>
        <taxon>eudicotyledons</taxon>
        <taxon>Gunneridae</taxon>
        <taxon>Pentapetalae</taxon>
        <taxon>rosids</taxon>
        <taxon>fabids</taxon>
        <taxon>Malpighiales</taxon>
        <taxon>Linaceae</taxon>
        <taxon>Linum</taxon>
    </lineage>
</organism>
<keyword evidence="5" id="KW-0677">Repeat</keyword>
<dbReference type="AlphaFoldDB" id="A0AAV2DFS4"/>
<keyword evidence="10" id="KW-1185">Reference proteome</keyword>
<dbReference type="PANTHER" id="PTHR48059">
    <property type="entry name" value="POLYGALACTURONASE INHIBITOR 1"/>
    <property type="match status" value="1"/>
</dbReference>
<dbReference type="EMBL" id="OZ034815">
    <property type="protein sequence ID" value="CAL1372430.1"/>
    <property type="molecule type" value="Genomic_DNA"/>
</dbReference>
<comment type="subcellular location">
    <subcellularLocation>
        <location evidence="1">Cell envelope</location>
    </subcellularLocation>
    <subcellularLocation>
        <location evidence="2">Membrane</location>
    </subcellularLocation>
</comment>
<protein>
    <submittedName>
        <fullName evidence="9">Uncharacterized protein</fullName>
    </submittedName>
</protein>
<proteinExistence type="predicted"/>
<dbReference type="InterPro" id="IPR032675">
    <property type="entry name" value="LRR_dom_sf"/>
</dbReference>
<keyword evidence="3" id="KW-0433">Leucine-rich repeat</keyword>
<dbReference type="Pfam" id="PF13855">
    <property type="entry name" value="LRR_8"/>
    <property type="match status" value="1"/>
</dbReference>
<keyword evidence="6" id="KW-0472">Membrane</keyword>
<evidence type="ECO:0000256" key="5">
    <source>
        <dbReference type="ARBA" id="ARBA00022737"/>
    </source>
</evidence>
<evidence type="ECO:0000256" key="2">
    <source>
        <dbReference type="ARBA" id="ARBA00004370"/>
    </source>
</evidence>
<evidence type="ECO:0000256" key="7">
    <source>
        <dbReference type="ARBA" id="ARBA00023180"/>
    </source>
</evidence>
<dbReference type="GO" id="GO:0016020">
    <property type="term" value="C:membrane"/>
    <property type="evidence" value="ECO:0007669"/>
    <property type="project" value="UniProtKB-SubCell"/>
</dbReference>
<reference evidence="9 10" key="1">
    <citation type="submission" date="2024-04" db="EMBL/GenBank/DDBJ databases">
        <authorList>
            <person name="Fracassetti M."/>
        </authorList>
    </citation>
    <scope>NUCLEOTIDE SEQUENCE [LARGE SCALE GENOMIC DNA]</scope>
</reference>
<gene>
    <name evidence="9" type="ORF">LTRI10_LOCUS14439</name>
</gene>
<dbReference type="SUPFAM" id="SSF52058">
    <property type="entry name" value="L domain-like"/>
    <property type="match status" value="1"/>
</dbReference>
<dbReference type="PROSITE" id="PS51450">
    <property type="entry name" value="LRR"/>
    <property type="match status" value="1"/>
</dbReference>
<accession>A0AAV2DFS4</accession>
<feature type="chain" id="PRO_5043494780" evidence="8">
    <location>
        <begin position="19"/>
        <end position="301"/>
    </location>
</feature>
<feature type="signal peptide" evidence="8">
    <location>
        <begin position="1"/>
        <end position="18"/>
    </location>
</feature>
<dbReference type="Proteomes" id="UP001497516">
    <property type="component" value="Chromosome 2"/>
</dbReference>
<evidence type="ECO:0000313" key="10">
    <source>
        <dbReference type="Proteomes" id="UP001497516"/>
    </source>
</evidence>
<dbReference type="FunFam" id="3.80.10.10:FF:000041">
    <property type="entry name" value="LRR receptor-like serine/threonine-protein kinase ERECTA"/>
    <property type="match status" value="1"/>
</dbReference>
<evidence type="ECO:0000256" key="1">
    <source>
        <dbReference type="ARBA" id="ARBA00004196"/>
    </source>
</evidence>
<dbReference type="PANTHER" id="PTHR48059:SF4">
    <property type="entry name" value="POLYGALACTURONASE INHIBITOR 1-RELATED"/>
    <property type="match status" value="1"/>
</dbReference>
<dbReference type="InterPro" id="IPR051848">
    <property type="entry name" value="PGIP"/>
</dbReference>
<name>A0AAV2DFS4_9ROSI</name>
<dbReference type="Pfam" id="PF00560">
    <property type="entry name" value="LRR_1"/>
    <property type="match status" value="2"/>
</dbReference>